<dbReference type="CDD" id="cd00090">
    <property type="entry name" value="HTH_ARSR"/>
    <property type="match status" value="1"/>
</dbReference>
<evidence type="ECO:0000259" key="4">
    <source>
        <dbReference type="SMART" id="SM00418"/>
    </source>
</evidence>
<reference evidence="5" key="1">
    <citation type="submission" date="2019-11" db="EMBL/GenBank/DDBJ databases">
        <title>Description of new Acetobacter species.</title>
        <authorList>
            <person name="Cleenwerck I."/>
            <person name="Sombolestani A.S."/>
        </authorList>
    </citation>
    <scope>NUCLEOTIDE SEQUENCE</scope>
    <source>
        <strain evidence="5">LMG 1626</strain>
    </source>
</reference>
<keyword evidence="3" id="KW-0804">Transcription</keyword>
<protein>
    <submittedName>
        <fullName evidence="5">Helix-turn-helix domain-containing protein</fullName>
    </submittedName>
</protein>
<dbReference type="GO" id="GO:0003700">
    <property type="term" value="F:DNA-binding transcription factor activity"/>
    <property type="evidence" value="ECO:0007669"/>
    <property type="project" value="InterPro"/>
</dbReference>
<evidence type="ECO:0000256" key="2">
    <source>
        <dbReference type="ARBA" id="ARBA00023125"/>
    </source>
</evidence>
<accession>A0A967B582</accession>
<sequence>MERYEHPAIADVDICRLFAALSDPVRLAVVRNLARHGALNCAALTMDRPRSTMSHHFRVLRAAGLVRTTVSGTEHVNALRKTELEARFPGLLRLILEEGGD</sequence>
<proteinExistence type="predicted"/>
<keyword evidence="1" id="KW-0805">Transcription regulation</keyword>
<dbReference type="InterPro" id="IPR051081">
    <property type="entry name" value="HTH_MetalResp_TranReg"/>
</dbReference>
<evidence type="ECO:0000313" key="6">
    <source>
        <dbReference type="Proteomes" id="UP000597459"/>
    </source>
</evidence>
<keyword evidence="6" id="KW-1185">Reference proteome</keyword>
<dbReference type="InterPro" id="IPR001845">
    <property type="entry name" value="HTH_ArsR_DNA-bd_dom"/>
</dbReference>
<dbReference type="SMART" id="SM00418">
    <property type="entry name" value="HTH_ARSR"/>
    <property type="match status" value="1"/>
</dbReference>
<dbReference type="InterPro" id="IPR011991">
    <property type="entry name" value="ArsR-like_HTH"/>
</dbReference>
<evidence type="ECO:0000256" key="1">
    <source>
        <dbReference type="ARBA" id="ARBA00023015"/>
    </source>
</evidence>
<dbReference type="PANTHER" id="PTHR33154">
    <property type="entry name" value="TRANSCRIPTIONAL REGULATOR, ARSR FAMILY"/>
    <property type="match status" value="1"/>
</dbReference>
<dbReference type="InterPro" id="IPR036388">
    <property type="entry name" value="WH-like_DNA-bd_sf"/>
</dbReference>
<dbReference type="InterPro" id="IPR036390">
    <property type="entry name" value="WH_DNA-bd_sf"/>
</dbReference>
<dbReference type="Gene3D" id="1.10.10.10">
    <property type="entry name" value="Winged helix-like DNA-binding domain superfamily/Winged helix DNA-binding domain"/>
    <property type="match status" value="1"/>
</dbReference>
<dbReference type="PRINTS" id="PR00778">
    <property type="entry name" value="HTHARSR"/>
</dbReference>
<name>A0A967B582_9PROT</name>
<keyword evidence="2" id="KW-0238">DNA-binding</keyword>
<dbReference type="SUPFAM" id="SSF46785">
    <property type="entry name" value="Winged helix' DNA-binding domain"/>
    <property type="match status" value="1"/>
</dbReference>
<dbReference type="EMBL" id="WOTH01000014">
    <property type="protein sequence ID" value="NHO54012.1"/>
    <property type="molecule type" value="Genomic_DNA"/>
</dbReference>
<dbReference type="PANTHER" id="PTHR33154:SF12">
    <property type="entry name" value="TRANSCRIPTIONAL REGULATORY PROTEIN"/>
    <property type="match status" value="1"/>
</dbReference>
<feature type="domain" description="HTH arsR-type" evidence="4">
    <location>
        <begin position="16"/>
        <end position="93"/>
    </location>
</feature>
<dbReference type="AlphaFoldDB" id="A0A967B582"/>
<organism evidence="5 6">
    <name type="scientific">Acetobacter estunensis</name>
    <dbReference type="NCBI Taxonomy" id="104097"/>
    <lineage>
        <taxon>Bacteria</taxon>
        <taxon>Pseudomonadati</taxon>
        <taxon>Pseudomonadota</taxon>
        <taxon>Alphaproteobacteria</taxon>
        <taxon>Acetobacterales</taxon>
        <taxon>Acetobacteraceae</taxon>
        <taxon>Acetobacter</taxon>
    </lineage>
</organism>
<evidence type="ECO:0000256" key="3">
    <source>
        <dbReference type="ARBA" id="ARBA00023163"/>
    </source>
</evidence>
<comment type="caution">
    <text evidence="5">The sequence shown here is derived from an EMBL/GenBank/DDBJ whole genome shotgun (WGS) entry which is preliminary data.</text>
</comment>
<gene>
    <name evidence="5" type="ORF">GOB87_08585</name>
</gene>
<dbReference type="GO" id="GO:0003677">
    <property type="term" value="F:DNA binding"/>
    <property type="evidence" value="ECO:0007669"/>
    <property type="project" value="UniProtKB-KW"/>
</dbReference>
<dbReference type="RefSeq" id="WP_166315261.1">
    <property type="nucleotide sequence ID" value="NZ_WOTH01000014.1"/>
</dbReference>
<dbReference type="Pfam" id="PF12840">
    <property type="entry name" value="HTH_20"/>
    <property type="match status" value="1"/>
</dbReference>
<evidence type="ECO:0000313" key="5">
    <source>
        <dbReference type="EMBL" id="NHO54012.1"/>
    </source>
</evidence>
<dbReference type="Proteomes" id="UP000597459">
    <property type="component" value="Unassembled WGS sequence"/>
</dbReference>